<sequence>MKRNGFTLIELIIVLAIISIGFGVSILKFSIVDKIGARNEIRTFVDDYSYLRALALSTGSRHCIRFTSDGYEIDFNKKKDRDLKYIESLNVSKIEFRSNGYVNLEKTKEDHNLVFISKKDPNIKWHFTIEAVGGYLSEKD</sequence>
<feature type="transmembrane region" description="Helical" evidence="1">
    <location>
        <begin position="6"/>
        <end position="29"/>
    </location>
</feature>
<dbReference type="Pfam" id="PF07963">
    <property type="entry name" value="N_methyl"/>
    <property type="match status" value="1"/>
</dbReference>
<dbReference type="AlphaFoldDB" id="A0A095YAC7"/>
<evidence type="ECO:0000313" key="2">
    <source>
        <dbReference type="EMBL" id="KGF03552.1"/>
    </source>
</evidence>
<name>A0A095YAC7_9FIRM</name>
<dbReference type="NCBIfam" id="TIGR02532">
    <property type="entry name" value="IV_pilin_GFxxxE"/>
    <property type="match status" value="1"/>
</dbReference>
<dbReference type="SUPFAM" id="SSF54523">
    <property type="entry name" value="Pili subunits"/>
    <property type="match status" value="1"/>
</dbReference>
<evidence type="ECO:0000256" key="1">
    <source>
        <dbReference type="SAM" id="Phobius"/>
    </source>
</evidence>
<dbReference type="eggNOG" id="COG4970">
    <property type="taxonomic scope" value="Bacteria"/>
</dbReference>
<evidence type="ECO:0008006" key="4">
    <source>
        <dbReference type="Google" id="ProtNLM"/>
    </source>
</evidence>
<dbReference type="EMBL" id="JRMW01000038">
    <property type="protein sequence ID" value="KGF03552.1"/>
    <property type="molecule type" value="Genomic_DNA"/>
</dbReference>
<evidence type="ECO:0000313" key="3">
    <source>
        <dbReference type="Proteomes" id="UP000029579"/>
    </source>
</evidence>
<dbReference type="Proteomes" id="UP000029579">
    <property type="component" value="Unassembled WGS sequence"/>
</dbReference>
<protein>
    <recommendedName>
        <fullName evidence="4">N-terminal cleavage protein</fullName>
    </recommendedName>
</protein>
<dbReference type="InterPro" id="IPR045584">
    <property type="entry name" value="Pilin-like"/>
</dbReference>
<keyword evidence="1" id="KW-1133">Transmembrane helix</keyword>
<keyword evidence="1" id="KW-0812">Transmembrane</keyword>
<dbReference type="InterPro" id="IPR012902">
    <property type="entry name" value="N_methyl_site"/>
</dbReference>
<organism evidence="2 3">
    <name type="scientific">Anaerococcus lactolyticus S7-1-13</name>
    <dbReference type="NCBI Taxonomy" id="1284686"/>
    <lineage>
        <taxon>Bacteria</taxon>
        <taxon>Bacillati</taxon>
        <taxon>Bacillota</taxon>
        <taxon>Tissierellia</taxon>
        <taxon>Tissierellales</taxon>
        <taxon>Peptoniphilaceae</taxon>
        <taxon>Anaerococcus</taxon>
    </lineage>
</organism>
<comment type="caution">
    <text evidence="2">The sequence shown here is derived from an EMBL/GenBank/DDBJ whole genome shotgun (WGS) entry which is preliminary data.</text>
</comment>
<gene>
    <name evidence="2" type="ORF">HMPREF1630_07040</name>
</gene>
<keyword evidence="1" id="KW-0472">Membrane</keyword>
<dbReference type="RefSeq" id="WP_037328304.1">
    <property type="nucleotide sequence ID" value="NZ_JRMW01000038.1"/>
</dbReference>
<reference evidence="2 3" key="1">
    <citation type="submission" date="2014-07" db="EMBL/GenBank/DDBJ databases">
        <authorList>
            <person name="McCorrison J."/>
            <person name="Sanka R."/>
            <person name="Torralba M."/>
            <person name="Gillis M."/>
            <person name="Haft D.H."/>
            <person name="Methe B."/>
            <person name="Sutton G."/>
            <person name="Nelson K.E."/>
        </authorList>
    </citation>
    <scope>NUCLEOTIDE SEQUENCE [LARGE SCALE GENOMIC DNA]</scope>
    <source>
        <strain evidence="2 3">S7-1-13</strain>
    </source>
</reference>
<accession>A0A095YAC7</accession>
<proteinExistence type="predicted"/>
<dbReference type="OrthoDB" id="1690930at2"/>